<protein>
    <submittedName>
        <fullName evidence="1">NADH dehydrogenase (Ubiquinone) complex I, assembly factor 6</fullName>
    </submittedName>
</protein>
<dbReference type="EMBL" id="JAAAXW010000663">
    <property type="protein sequence ID" value="KAF9536535.1"/>
    <property type="molecule type" value="Genomic_DNA"/>
</dbReference>
<dbReference type="InterPro" id="IPR008949">
    <property type="entry name" value="Isoprenoid_synthase_dom_sf"/>
</dbReference>
<proteinExistence type="predicted"/>
<sequence>MITEQDQNLSDPQFMTLAHMETYCESKFGSLLYLQLESVGVKPLDADQTASHMAKHNLSQEAPFGSPTITPVIQDATLEVATAAHVRLADAQSYTSNLPQEALPVLMAEIPIESYLTPLEKVDLYPLAPNIQ</sequence>
<evidence type="ECO:0000313" key="2">
    <source>
        <dbReference type="Proteomes" id="UP000723463"/>
    </source>
</evidence>
<dbReference type="SUPFAM" id="SSF48576">
    <property type="entry name" value="Terpenoid synthases"/>
    <property type="match status" value="1"/>
</dbReference>
<dbReference type="Proteomes" id="UP000723463">
    <property type="component" value="Unassembled WGS sequence"/>
</dbReference>
<evidence type="ECO:0000313" key="1">
    <source>
        <dbReference type="EMBL" id="KAF9536535.1"/>
    </source>
</evidence>
<comment type="caution">
    <text evidence="1">The sequence shown here is derived from an EMBL/GenBank/DDBJ whole genome shotgun (WGS) entry which is preliminary data.</text>
</comment>
<dbReference type="AlphaFoldDB" id="A0A9P6EW34"/>
<keyword evidence="2" id="KW-1185">Reference proteome</keyword>
<reference evidence="1" key="1">
    <citation type="journal article" date="2020" name="Fungal Divers.">
        <title>Resolving the Mortierellaceae phylogeny through synthesis of multi-gene phylogenetics and phylogenomics.</title>
        <authorList>
            <person name="Vandepol N."/>
            <person name="Liber J."/>
            <person name="Desiro A."/>
            <person name="Na H."/>
            <person name="Kennedy M."/>
            <person name="Barry K."/>
            <person name="Grigoriev I.V."/>
            <person name="Miller A.N."/>
            <person name="O'Donnell K."/>
            <person name="Stajich J.E."/>
            <person name="Bonito G."/>
        </authorList>
    </citation>
    <scope>NUCLEOTIDE SEQUENCE</scope>
    <source>
        <strain evidence="1">NRRL 2591</strain>
    </source>
</reference>
<name>A0A9P6EW34_9FUNG</name>
<organism evidence="1 2">
    <name type="scientific">Mortierella hygrophila</name>
    <dbReference type="NCBI Taxonomy" id="979708"/>
    <lineage>
        <taxon>Eukaryota</taxon>
        <taxon>Fungi</taxon>
        <taxon>Fungi incertae sedis</taxon>
        <taxon>Mucoromycota</taxon>
        <taxon>Mortierellomycotina</taxon>
        <taxon>Mortierellomycetes</taxon>
        <taxon>Mortierellales</taxon>
        <taxon>Mortierellaceae</taxon>
        <taxon>Mortierella</taxon>
    </lineage>
</organism>
<accession>A0A9P6EW34</accession>
<gene>
    <name evidence="1" type="primary">NDUFAF6_1</name>
    <name evidence="1" type="ORF">EC957_010540</name>
</gene>